<proteinExistence type="predicted"/>
<dbReference type="AlphaFoldDB" id="A0A6C0K711"/>
<reference evidence="1" key="1">
    <citation type="journal article" date="2020" name="Nature">
        <title>Giant virus diversity and host interactions through global metagenomics.</title>
        <authorList>
            <person name="Schulz F."/>
            <person name="Roux S."/>
            <person name="Paez-Espino D."/>
            <person name="Jungbluth S."/>
            <person name="Walsh D.A."/>
            <person name="Denef V.J."/>
            <person name="McMahon K.D."/>
            <person name="Konstantinidis K.T."/>
            <person name="Eloe-Fadrosh E.A."/>
            <person name="Kyrpides N.C."/>
            <person name="Woyke T."/>
        </authorList>
    </citation>
    <scope>NUCLEOTIDE SEQUENCE</scope>
    <source>
        <strain evidence="1">GVMAG-S-1101171-110</strain>
    </source>
</reference>
<name>A0A6C0K711_9ZZZZ</name>
<dbReference type="EMBL" id="MN740800">
    <property type="protein sequence ID" value="QHU12467.1"/>
    <property type="molecule type" value="Genomic_DNA"/>
</dbReference>
<sequence length="401" mass="43176">MASYNTSQYIDTLTVNTIFTKGANNTNIPAFRVLTTDGNGGTIWMSLSSLQYGAAYHTIKTSVGTYTADQATNATFSLLDGPNAGLINDPTASNTTYLYAKAFGKFDISGGNSIHSYDSVTNTVNSNIIFVGTGGISIKGDPQTNTMFFDGRELPFVSTIPYSFNKAVVYSNVPQNTLIASTNKSLILQAQSASSILGFVGEGLVVIDTKYASNRIHIKLSTLTMSNVSTLLTQNRITFSTFVNKLELSTVYSEFLGSGRPISGESTLSTTYTGIKNVENSISANITRFSTSIANIAITKTELYMSTLFTSSISYAGVRQPFIQYGIALNLPLATSTIPTVILPQSYKNSNYSIQLTYSNTTDLQLAASTIVYATTVQSNSFSIIGTLGKNVYWTTFGDIF</sequence>
<protein>
    <submittedName>
        <fullName evidence="1">Uncharacterized protein</fullName>
    </submittedName>
</protein>
<organism evidence="1">
    <name type="scientific">viral metagenome</name>
    <dbReference type="NCBI Taxonomy" id="1070528"/>
    <lineage>
        <taxon>unclassified sequences</taxon>
        <taxon>metagenomes</taxon>
        <taxon>organismal metagenomes</taxon>
    </lineage>
</organism>
<accession>A0A6C0K711</accession>
<evidence type="ECO:0000313" key="1">
    <source>
        <dbReference type="EMBL" id="QHU12467.1"/>
    </source>
</evidence>